<reference evidence="2" key="1">
    <citation type="submission" date="2017-02" db="EMBL/GenBank/DDBJ databases">
        <authorList>
            <person name="Varghese N."/>
            <person name="Submissions S."/>
        </authorList>
    </citation>
    <scope>NUCLEOTIDE SEQUENCE [LARGE SCALE GENOMIC DNA]</scope>
    <source>
        <strain evidence="2">USBA 833</strain>
    </source>
</reference>
<keyword evidence="2" id="KW-1185">Reference proteome</keyword>
<evidence type="ECO:0000313" key="2">
    <source>
        <dbReference type="Proteomes" id="UP000190105"/>
    </source>
</evidence>
<dbReference type="EMBL" id="FUYH01000002">
    <property type="protein sequence ID" value="SKA77970.1"/>
    <property type="molecule type" value="Genomic_DNA"/>
</dbReference>
<proteinExistence type="predicted"/>
<accession>A0A1T4WKV3</accession>
<sequence length="30" mass="3587">MNNKEVSNYRVPHAKEPRVHFSSLMKKPDF</sequence>
<gene>
    <name evidence="1" type="ORF">SAMN05443428_10286</name>
</gene>
<organism evidence="1 2">
    <name type="scientific">Caloramator quimbayensis</name>
    <dbReference type="NCBI Taxonomy" id="1147123"/>
    <lineage>
        <taxon>Bacteria</taxon>
        <taxon>Bacillati</taxon>
        <taxon>Bacillota</taxon>
        <taxon>Clostridia</taxon>
        <taxon>Eubacteriales</taxon>
        <taxon>Clostridiaceae</taxon>
        <taxon>Caloramator</taxon>
    </lineage>
</organism>
<protein>
    <submittedName>
        <fullName evidence="1">Uncharacterized protein</fullName>
    </submittedName>
</protein>
<name>A0A1T4WKV3_9CLOT</name>
<evidence type="ECO:0000313" key="1">
    <source>
        <dbReference type="EMBL" id="SKA77970.1"/>
    </source>
</evidence>
<dbReference type="AlphaFoldDB" id="A0A1T4WKV3"/>
<dbReference type="Proteomes" id="UP000190105">
    <property type="component" value="Unassembled WGS sequence"/>
</dbReference>